<dbReference type="KEGG" id="gbn:GEOBRER4_15440"/>
<dbReference type="EMBL" id="AP023213">
    <property type="protein sequence ID" value="BCG46794.1"/>
    <property type="molecule type" value="Genomic_DNA"/>
</dbReference>
<organism evidence="2 3">
    <name type="scientific">Citrifermentans bremense</name>
    <dbReference type="NCBI Taxonomy" id="60035"/>
    <lineage>
        <taxon>Bacteria</taxon>
        <taxon>Pseudomonadati</taxon>
        <taxon>Thermodesulfobacteriota</taxon>
        <taxon>Desulfuromonadia</taxon>
        <taxon>Geobacterales</taxon>
        <taxon>Geobacteraceae</taxon>
        <taxon>Citrifermentans</taxon>
    </lineage>
</organism>
<name>A0A6S6M540_9BACT</name>
<feature type="domain" description="HNH nuclease" evidence="1">
    <location>
        <begin position="262"/>
        <end position="321"/>
    </location>
</feature>
<evidence type="ECO:0000259" key="1">
    <source>
        <dbReference type="SMART" id="SM00507"/>
    </source>
</evidence>
<gene>
    <name evidence="2" type="ORF">GEOBRER4_n1608</name>
</gene>
<dbReference type="Pfam" id="PF01844">
    <property type="entry name" value="HNH"/>
    <property type="match status" value="1"/>
</dbReference>
<protein>
    <recommendedName>
        <fullName evidence="1">HNH nuclease domain-containing protein</fullName>
    </recommendedName>
</protein>
<evidence type="ECO:0000313" key="2">
    <source>
        <dbReference type="EMBL" id="BCG46794.1"/>
    </source>
</evidence>
<evidence type="ECO:0000313" key="3">
    <source>
        <dbReference type="Proteomes" id="UP000515472"/>
    </source>
</evidence>
<reference evidence="2 3" key="1">
    <citation type="submission" date="2020-06" db="EMBL/GenBank/DDBJ databases">
        <title>Interaction of electrochemicaly active bacteria, Geobacter bremensis R4 on different carbon anode.</title>
        <authorList>
            <person name="Meng L."/>
            <person name="Yoshida N."/>
        </authorList>
    </citation>
    <scope>NUCLEOTIDE SEQUENCE [LARGE SCALE GENOMIC DNA]</scope>
    <source>
        <strain evidence="2 3">R4</strain>
    </source>
</reference>
<dbReference type="RefSeq" id="WP_197971396.1">
    <property type="nucleotide sequence ID" value="NZ_AP023213.1"/>
</dbReference>
<sequence length="346" mass="38685">MTNRHARDFEDTLDVLAGKRPATLYGRTWLRHQEDKQAGVIDLAVLKGESSVEEIAVAAGTSIVRVKRHLSHLTDDTHQGMASHRLRIKDDGKVRFDLEAVSKGDDVEKKGGVSEKWTDDEFEAAVKAYLWMLEQERDGKPYKKSDVNVTLREGPLASRTKASVEYRMQNISAVLVELSMPHVTGYVPAKNVGPDGKKKIMELLTRLNYHDPADYIPTEDPDVLEERVQKLRKKVDVFAPPKGQKTAKQTTGTSTGFVRDPVVKAWVLENAKGVCEACGNPAPFSTLVGEPFLEVHHLKQLSEKGSDTHTNAVAVCPNCHRRCHHSSDRMSFLQSIYLSVPRLVRE</sequence>
<proteinExistence type="predicted"/>
<dbReference type="GO" id="GO:0004519">
    <property type="term" value="F:endonuclease activity"/>
    <property type="evidence" value="ECO:0007669"/>
    <property type="project" value="InterPro"/>
</dbReference>
<dbReference type="AlphaFoldDB" id="A0A6S6M540"/>
<dbReference type="InterPro" id="IPR003615">
    <property type="entry name" value="HNH_nuc"/>
</dbReference>
<dbReference type="Gene3D" id="1.10.30.50">
    <property type="match status" value="1"/>
</dbReference>
<dbReference type="SMART" id="SM00507">
    <property type="entry name" value="HNHc"/>
    <property type="match status" value="1"/>
</dbReference>
<dbReference type="InterPro" id="IPR002711">
    <property type="entry name" value="HNH"/>
</dbReference>
<accession>A0A6S6M540</accession>
<dbReference type="GO" id="GO:0003676">
    <property type="term" value="F:nucleic acid binding"/>
    <property type="evidence" value="ECO:0007669"/>
    <property type="project" value="InterPro"/>
</dbReference>
<dbReference type="CDD" id="cd00085">
    <property type="entry name" value="HNHc"/>
    <property type="match status" value="1"/>
</dbReference>
<keyword evidence="3" id="KW-1185">Reference proteome</keyword>
<dbReference type="Proteomes" id="UP000515472">
    <property type="component" value="Chromosome"/>
</dbReference>
<dbReference type="GO" id="GO:0008270">
    <property type="term" value="F:zinc ion binding"/>
    <property type="evidence" value="ECO:0007669"/>
    <property type="project" value="InterPro"/>
</dbReference>